<reference evidence="5" key="1">
    <citation type="submission" date="2019-10" db="EMBL/GenBank/DDBJ databases">
        <title>Conservation and host-specific expression of non-tandemly repeated heterogenous ribosome RNA gene in arbuscular mycorrhizal fungi.</title>
        <authorList>
            <person name="Maeda T."/>
            <person name="Kobayashi Y."/>
            <person name="Nakagawa T."/>
            <person name="Ezawa T."/>
            <person name="Yamaguchi K."/>
            <person name="Bino T."/>
            <person name="Nishimoto Y."/>
            <person name="Shigenobu S."/>
            <person name="Kawaguchi M."/>
        </authorList>
    </citation>
    <scope>NUCLEOTIDE SEQUENCE</scope>
    <source>
        <strain evidence="5">HR1</strain>
    </source>
</reference>
<evidence type="ECO:0000313" key="6">
    <source>
        <dbReference type="Proteomes" id="UP000615446"/>
    </source>
</evidence>
<dbReference type="PROSITE" id="PS00131">
    <property type="entry name" value="CARBOXYPEPT_SER_SER"/>
    <property type="match status" value="1"/>
</dbReference>
<keyword evidence="4" id="KW-0378">Hydrolase</keyword>
<comment type="similarity">
    <text evidence="1 4">Belongs to the peptidase S10 family.</text>
</comment>
<sequence>MICFMLTIEIVDAAVIDPTYNIVSSNLCDPKVKQYSGYIKVDQHTNLFFWFFESRNNPQASPLTLWLNGGPGCSSMIGLFQEIGPCRPLAGGTDVRVNPESWNQVSNLLFIDQPIDTGFSYGNKNISTTEQSSQSLYIFLQKFFERFPEYSKMNFHIFGESYAGHYIPSLARLIDENNILINSKKLKAIPIKLQSVGIGNGWIDPKIIYDTYPDFIEFNSYKPLLSPNDIAAMRSMLPECDRSIDKCYKTQNANDCYQAGKFCDKVTADIVYNKTGLVYDVRKITVPPTDYMLYLDKPEVMTAIGAHNTLTKCPNDIVYNNFMKQGDYAQSYKNDVEYLLYKRFPVLLYYGDADFICDWFSGKELVKSLIWVHQSDFNNAPVKKWIVKNIPAGEIKSFDKLTFIRVYAAGHPVSTDQPVNSLDMFTKWIHNKPLTTTDLGSKRKRRINKRETRN</sequence>
<dbReference type="PANTHER" id="PTHR11802">
    <property type="entry name" value="SERINE PROTEASE FAMILY S10 SERINE CARBOXYPEPTIDASE"/>
    <property type="match status" value="1"/>
</dbReference>
<accession>A0A8H3LGA9</accession>
<dbReference type="GO" id="GO:0004185">
    <property type="term" value="F:serine-type carboxypeptidase activity"/>
    <property type="evidence" value="ECO:0007669"/>
    <property type="project" value="UniProtKB-UniRule"/>
</dbReference>
<dbReference type="Proteomes" id="UP000615446">
    <property type="component" value="Unassembled WGS sequence"/>
</dbReference>
<name>A0A8H3LGA9_9GLOM</name>
<evidence type="ECO:0000256" key="2">
    <source>
        <dbReference type="ARBA" id="ARBA00022645"/>
    </source>
</evidence>
<dbReference type="GO" id="GO:0006508">
    <property type="term" value="P:proteolysis"/>
    <property type="evidence" value="ECO:0007669"/>
    <property type="project" value="UniProtKB-KW"/>
</dbReference>
<dbReference type="Gene3D" id="3.40.50.1820">
    <property type="entry name" value="alpha/beta hydrolase"/>
    <property type="match status" value="1"/>
</dbReference>
<keyword evidence="3" id="KW-0325">Glycoprotein</keyword>
<dbReference type="OrthoDB" id="443318at2759"/>
<comment type="caution">
    <text evidence="5">The sequence shown here is derived from an EMBL/GenBank/DDBJ whole genome shotgun (WGS) entry which is preliminary data.</text>
</comment>
<keyword evidence="4" id="KW-0645">Protease</keyword>
<gene>
    <name evidence="5" type="ORF">RCL2_001361400</name>
</gene>
<dbReference type="Gene3D" id="1.10.287.410">
    <property type="match status" value="1"/>
</dbReference>
<protein>
    <recommendedName>
        <fullName evidence="4">Carboxypeptidase</fullName>
        <ecNumber evidence="4">3.4.16.-</ecNumber>
    </recommendedName>
</protein>
<proteinExistence type="inferred from homology"/>
<organism evidence="5 6">
    <name type="scientific">Rhizophagus clarus</name>
    <dbReference type="NCBI Taxonomy" id="94130"/>
    <lineage>
        <taxon>Eukaryota</taxon>
        <taxon>Fungi</taxon>
        <taxon>Fungi incertae sedis</taxon>
        <taxon>Mucoromycota</taxon>
        <taxon>Glomeromycotina</taxon>
        <taxon>Glomeromycetes</taxon>
        <taxon>Glomerales</taxon>
        <taxon>Glomeraceae</taxon>
        <taxon>Rhizophagus</taxon>
    </lineage>
</organism>
<evidence type="ECO:0000256" key="4">
    <source>
        <dbReference type="RuleBase" id="RU361156"/>
    </source>
</evidence>
<dbReference type="InterPro" id="IPR018202">
    <property type="entry name" value="Ser_caboxypep_ser_AS"/>
</dbReference>
<dbReference type="EC" id="3.4.16.-" evidence="4"/>
<dbReference type="EMBL" id="BLAL01000160">
    <property type="protein sequence ID" value="GES86559.1"/>
    <property type="molecule type" value="Genomic_DNA"/>
</dbReference>
<evidence type="ECO:0000313" key="5">
    <source>
        <dbReference type="EMBL" id="GES86559.1"/>
    </source>
</evidence>
<dbReference type="PRINTS" id="PR00724">
    <property type="entry name" value="CRBOXYPTASEC"/>
</dbReference>
<dbReference type="AlphaFoldDB" id="A0A8H3LGA9"/>
<evidence type="ECO:0000256" key="3">
    <source>
        <dbReference type="ARBA" id="ARBA00023180"/>
    </source>
</evidence>
<evidence type="ECO:0000256" key="1">
    <source>
        <dbReference type="ARBA" id="ARBA00009431"/>
    </source>
</evidence>
<dbReference type="InterPro" id="IPR001563">
    <property type="entry name" value="Peptidase_S10"/>
</dbReference>
<dbReference type="InterPro" id="IPR029058">
    <property type="entry name" value="AB_hydrolase_fold"/>
</dbReference>
<dbReference type="SUPFAM" id="SSF53474">
    <property type="entry name" value="alpha/beta-Hydrolases"/>
    <property type="match status" value="1"/>
</dbReference>
<dbReference type="GO" id="GO:0000324">
    <property type="term" value="C:fungal-type vacuole"/>
    <property type="evidence" value="ECO:0007669"/>
    <property type="project" value="TreeGrafter"/>
</dbReference>
<dbReference type="PANTHER" id="PTHR11802:SF64">
    <property type="entry name" value="CARBOXYPEPTIDASE"/>
    <property type="match status" value="1"/>
</dbReference>
<keyword evidence="2 4" id="KW-0121">Carboxypeptidase</keyword>
<dbReference type="Pfam" id="PF00450">
    <property type="entry name" value="Peptidase_S10"/>
    <property type="match status" value="1"/>
</dbReference>